<dbReference type="HOGENOM" id="CLU_2374301_0_0_1"/>
<organism evidence="2 3">
    <name type="scientific">Tuber melanosporum (strain Mel28)</name>
    <name type="common">Perigord black truffle</name>
    <dbReference type="NCBI Taxonomy" id="656061"/>
    <lineage>
        <taxon>Eukaryota</taxon>
        <taxon>Fungi</taxon>
        <taxon>Dikarya</taxon>
        <taxon>Ascomycota</taxon>
        <taxon>Pezizomycotina</taxon>
        <taxon>Pezizomycetes</taxon>
        <taxon>Pezizales</taxon>
        <taxon>Tuberaceae</taxon>
        <taxon>Tuber</taxon>
    </lineage>
</organism>
<dbReference type="KEGG" id="tml:GSTUM_00000849001"/>
<dbReference type="AlphaFoldDB" id="D5GCX2"/>
<dbReference type="EMBL" id="FN430128">
    <property type="protein sequence ID" value="CAZ82365.1"/>
    <property type="molecule type" value="Genomic_DNA"/>
</dbReference>
<name>D5GCX2_TUBMM</name>
<evidence type="ECO:0000313" key="3">
    <source>
        <dbReference type="Proteomes" id="UP000006911"/>
    </source>
</evidence>
<evidence type="ECO:0000313" key="2">
    <source>
        <dbReference type="EMBL" id="CAZ82365.1"/>
    </source>
</evidence>
<evidence type="ECO:0000256" key="1">
    <source>
        <dbReference type="SAM" id="MobiDB-lite"/>
    </source>
</evidence>
<protein>
    <submittedName>
        <fullName evidence="2">(Perigord truffle) hypothetical protein</fullName>
    </submittedName>
</protein>
<sequence length="95" mass="10732">MAGLLFPLLSSSSLIFYPPPPPLPKHSSRRSSKKGKYPPTYQNTKNQPSLLCSPPSLFISHQESFSLRAPTNAFRDRNCQLYKSSHIRSSRVFPL</sequence>
<reference evidence="2 3" key="1">
    <citation type="journal article" date="2010" name="Nature">
        <title>Perigord black truffle genome uncovers evolutionary origins and mechanisms of symbiosis.</title>
        <authorList>
            <person name="Martin F."/>
            <person name="Kohler A."/>
            <person name="Murat C."/>
            <person name="Balestrini R."/>
            <person name="Coutinho P.M."/>
            <person name="Jaillon O."/>
            <person name="Montanini B."/>
            <person name="Morin E."/>
            <person name="Noel B."/>
            <person name="Percudani R."/>
            <person name="Porcel B."/>
            <person name="Rubini A."/>
            <person name="Amicucci A."/>
            <person name="Amselem J."/>
            <person name="Anthouard V."/>
            <person name="Arcioni S."/>
            <person name="Artiguenave F."/>
            <person name="Aury J.M."/>
            <person name="Ballario P."/>
            <person name="Bolchi A."/>
            <person name="Brenna A."/>
            <person name="Brun A."/>
            <person name="Buee M."/>
            <person name="Cantarel B."/>
            <person name="Chevalier G."/>
            <person name="Couloux A."/>
            <person name="Da Silva C."/>
            <person name="Denoeud F."/>
            <person name="Duplessis S."/>
            <person name="Ghignone S."/>
            <person name="Hilselberger B."/>
            <person name="Iotti M."/>
            <person name="Marcais B."/>
            <person name="Mello A."/>
            <person name="Miranda M."/>
            <person name="Pacioni G."/>
            <person name="Quesneville H."/>
            <person name="Riccioni C."/>
            <person name="Ruotolo R."/>
            <person name="Splivallo R."/>
            <person name="Stocchi V."/>
            <person name="Tisserant E."/>
            <person name="Viscomi A.R."/>
            <person name="Zambonelli A."/>
            <person name="Zampieri E."/>
            <person name="Henrissat B."/>
            <person name="Lebrun M.H."/>
            <person name="Paolocci F."/>
            <person name="Bonfante P."/>
            <person name="Ottonello S."/>
            <person name="Wincker P."/>
        </authorList>
    </citation>
    <scope>NUCLEOTIDE SEQUENCE [LARGE SCALE GENOMIC DNA]</scope>
    <source>
        <strain evidence="2 3">Mel28</strain>
    </source>
</reference>
<dbReference type="GeneID" id="9183828"/>
<keyword evidence="3" id="KW-1185">Reference proteome</keyword>
<feature type="region of interest" description="Disordered" evidence="1">
    <location>
        <begin position="10"/>
        <end position="49"/>
    </location>
</feature>
<dbReference type="InParanoid" id="D5GCX2"/>
<feature type="compositionally biased region" description="Basic residues" evidence="1">
    <location>
        <begin position="26"/>
        <end position="36"/>
    </location>
</feature>
<gene>
    <name evidence="2" type="ORF">GSTUM_00000849001</name>
</gene>
<dbReference type="RefSeq" id="XP_002838174.1">
    <property type="nucleotide sequence ID" value="XM_002838128.1"/>
</dbReference>
<proteinExistence type="predicted"/>
<dbReference type="Proteomes" id="UP000006911">
    <property type="component" value="Unassembled WGS sequence"/>
</dbReference>
<accession>D5GCX2</accession>
<feature type="compositionally biased region" description="Polar residues" evidence="1">
    <location>
        <begin position="40"/>
        <end position="49"/>
    </location>
</feature>